<dbReference type="Pfam" id="PF20684">
    <property type="entry name" value="Fung_rhodopsin"/>
    <property type="match status" value="1"/>
</dbReference>
<protein>
    <recommendedName>
        <fullName evidence="8">Rhodopsin domain-containing protein</fullName>
    </recommendedName>
</protein>
<dbReference type="GO" id="GO:0016020">
    <property type="term" value="C:membrane"/>
    <property type="evidence" value="ECO:0007669"/>
    <property type="project" value="UniProtKB-SubCell"/>
</dbReference>
<dbReference type="EMBL" id="DF933838">
    <property type="protein sequence ID" value="GAM41682.1"/>
    <property type="molecule type" value="Genomic_DNA"/>
</dbReference>
<dbReference type="InterPro" id="IPR052337">
    <property type="entry name" value="SAT4-like"/>
</dbReference>
<sequence length="381" mass="42122">MTSKATMADVNRAAELLIPTILTTIVAFIVTALRIYVRIRVIKLLDWDDFFNVLAMATTFVVMGLVIGGTSNGIGRHIQFLEKDIHAATYSIMLMRIAEFMLIISTVFVKISISLFLKRLFPTSKRWKVFFWAFIVFNTLTSLVDAAVIFPQCTPVALNWDKSIEGHCWSDTAINALGIAQGTIAAATDFILSILPIVFLWNIKIIWRVKIGVCAIMALGFASGGFALARTVLVPSLTATHDPTWDLVPLFKWAVLEATFGVIAAAAPSVRPLLGHNSVTQSYSKSNSRSHSVPLNTMSRSGQRSRHRSWLGSQRDQMQELPDDEPASDGSSQKKLWESKTHGIVKTTDVSVFHSSREAGADRSSDEMLVSDTVVYPKQSR</sequence>
<feature type="transmembrane region" description="Helical" evidence="7">
    <location>
        <begin position="16"/>
        <end position="37"/>
    </location>
</feature>
<evidence type="ECO:0000256" key="2">
    <source>
        <dbReference type="ARBA" id="ARBA00022692"/>
    </source>
</evidence>
<feature type="transmembrane region" description="Helical" evidence="7">
    <location>
        <begin position="90"/>
        <end position="117"/>
    </location>
</feature>
<dbReference type="PANTHER" id="PTHR33048">
    <property type="entry name" value="PTH11-LIKE INTEGRAL MEMBRANE PROTEIN (AFU_ORTHOLOGUE AFUA_5G11245)"/>
    <property type="match status" value="1"/>
</dbReference>
<feature type="region of interest" description="Disordered" evidence="6">
    <location>
        <begin position="281"/>
        <end position="381"/>
    </location>
</feature>
<feature type="transmembrane region" description="Helical" evidence="7">
    <location>
        <begin position="213"/>
        <end position="233"/>
    </location>
</feature>
<feature type="domain" description="Rhodopsin" evidence="8">
    <location>
        <begin position="33"/>
        <end position="274"/>
    </location>
</feature>
<evidence type="ECO:0000256" key="4">
    <source>
        <dbReference type="ARBA" id="ARBA00023136"/>
    </source>
</evidence>
<evidence type="ECO:0000256" key="5">
    <source>
        <dbReference type="ARBA" id="ARBA00038359"/>
    </source>
</evidence>
<gene>
    <name evidence="9" type="ORF">TCE0_042r14987</name>
</gene>
<evidence type="ECO:0000256" key="6">
    <source>
        <dbReference type="SAM" id="MobiDB-lite"/>
    </source>
</evidence>
<reference evidence="10" key="1">
    <citation type="journal article" date="2015" name="Genome Announc.">
        <title>Draft genome sequence of Talaromyces cellulolyticus strain Y-94, a source of lignocellulosic biomass-degrading enzymes.</title>
        <authorList>
            <person name="Fujii T."/>
            <person name="Koike H."/>
            <person name="Sawayama S."/>
            <person name="Yano S."/>
            <person name="Inoue H."/>
        </authorList>
    </citation>
    <scope>NUCLEOTIDE SEQUENCE [LARGE SCALE GENOMIC DNA]</scope>
    <source>
        <strain evidence="10">Y-94</strain>
    </source>
</reference>
<evidence type="ECO:0000313" key="9">
    <source>
        <dbReference type="EMBL" id="GAM41682.1"/>
    </source>
</evidence>
<proteinExistence type="inferred from homology"/>
<dbReference type="PANTHER" id="PTHR33048:SF129">
    <property type="entry name" value="INTEGRAL MEMBRANE PROTEIN-RELATED"/>
    <property type="match status" value="1"/>
</dbReference>
<keyword evidence="3 7" id="KW-1133">Transmembrane helix</keyword>
<comment type="similarity">
    <text evidence="5">Belongs to the SAT4 family.</text>
</comment>
<feature type="transmembrane region" description="Helical" evidence="7">
    <location>
        <begin position="253"/>
        <end position="274"/>
    </location>
</feature>
<evidence type="ECO:0000256" key="1">
    <source>
        <dbReference type="ARBA" id="ARBA00004141"/>
    </source>
</evidence>
<comment type="caution">
    <text evidence="9">The sequence shown here is derived from an EMBL/GenBank/DDBJ whole genome shotgun (WGS) entry which is preliminary data.</text>
</comment>
<feature type="transmembrane region" description="Helical" evidence="7">
    <location>
        <begin position="49"/>
        <end position="70"/>
    </location>
</feature>
<dbReference type="AlphaFoldDB" id="A0A6V8HIZ0"/>
<name>A0A6V8HIZ0_TALPI</name>
<accession>A0A6V8HIZ0</accession>
<keyword evidence="2 7" id="KW-0812">Transmembrane</keyword>
<feature type="compositionally biased region" description="Polar residues" evidence="6">
    <location>
        <begin position="281"/>
        <end position="302"/>
    </location>
</feature>
<keyword evidence="4 7" id="KW-0472">Membrane</keyword>
<comment type="subcellular location">
    <subcellularLocation>
        <location evidence="1">Membrane</location>
        <topology evidence="1">Multi-pass membrane protein</topology>
    </subcellularLocation>
</comment>
<evidence type="ECO:0000313" key="10">
    <source>
        <dbReference type="Proteomes" id="UP000053095"/>
    </source>
</evidence>
<organism evidence="9 10">
    <name type="scientific">Talaromyces pinophilus</name>
    <name type="common">Penicillium pinophilum</name>
    <dbReference type="NCBI Taxonomy" id="128442"/>
    <lineage>
        <taxon>Eukaryota</taxon>
        <taxon>Fungi</taxon>
        <taxon>Dikarya</taxon>
        <taxon>Ascomycota</taxon>
        <taxon>Pezizomycotina</taxon>
        <taxon>Eurotiomycetes</taxon>
        <taxon>Eurotiomycetidae</taxon>
        <taxon>Eurotiales</taxon>
        <taxon>Trichocomaceae</taxon>
        <taxon>Talaromyces</taxon>
        <taxon>Talaromyces sect. Talaromyces</taxon>
    </lineage>
</organism>
<evidence type="ECO:0000256" key="7">
    <source>
        <dbReference type="SAM" id="Phobius"/>
    </source>
</evidence>
<feature type="transmembrane region" description="Helical" evidence="7">
    <location>
        <begin position="129"/>
        <end position="150"/>
    </location>
</feature>
<feature type="compositionally biased region" description="Basic and acidic residues" evidence="6">
    <location>
        <begin position="355"/>
        <end position="366"/>
    </location>
</feature>
<dbReference type="InterPro" id="IPR049326">
    <property type="entry name" value="Rhodopsin_dom_fungi"/>
</dbReference>
<keyword evidence="10" id="KW-1185">Reference proteome</keyword>
<dbReference type="Proteomes" id="UP000053095">
    <property type="component" value="Unassembled WGS sequence"/>
</dbReference>
<feature type="transmembrane region" description="Helical" evidence="7">
    <location>
        <begin position="179"/>
        <end position="201"/>
    </location>
</feature>
<evidence type="ECO:0000259" key="8">
    <source>
        <dbReference type="Pfam" id="PF20684"/>
    </source>
</evidence>
<evidence type="ECO:0000256" key="3">
    <source>
        <dbReference type="ARBA" id="ARBA00022989"/>
    </source>
</evidence>